<proteinExistence type="predicted"/>
<dbReference type="PANTHER" id="PTHR47380">
    <property type="entry name" value="OS02G0533000 PROTEIN"/>
    <property type="match status" value="1"/>
</dbReference>
<evidence type="ECO:0008006" key="5">
    <source>
        <dbReference type="Google" id="ProtNLM"/>
    </source>
</evidence>
<keyword evidence="2" id="KW-0812">Transmembrane</keyword>
<dbReference type="AlphaFoldDB" id="A0A8S2AER5"/>
<evidence type="ECO:0000256" key="1">
    <source>
        <dbReference type="SAM" id="MobiDB-lite"/>
    </source>
</evidence>
<dbReference type="Pfam" id="PF14009">
    <property type="entry name" value="PADRE"/>
    <property type="match status" value="1"/>
</dbReference>
<evidence type="ECO:0000313" key="4">
    <source>
        <dbReference type="Proteomes" id="UP000682877"/>
    </source>
</evidence>
<feature type="region of interest" description="Disordered" evidence="1">
    <location>
        <begin position="83"/>
        <end position="109"/>
    </location>
</feature>
<feature type="transmembrane region" description="Helical" evidence="2">
    <location>
        <begin position="312"/>
        <end position="338"/>
    </location>
</feature>
<accession>A0A8S2AER5</accession>
<feature type="transmembrane region" description="Helical" evidence="2">
    <location>
        <begin position="562"/>
        <end position="578"/>
    </location>
</feature>
<gene>
    <name evidence="3" type="ORF">AARE701A_LOCUS14403</name>
</gene>
<evidence type="ECO:0000256" key="2">
    <source>
        <dbReference type="SAM" id="Phobius"/>
    </source>
</evidence>
<keyword evidence="2" id="KW-1133">Transmembrane helix</keyword>
<name>A0A8S2AER5_ARAAE</name>
<dbReference type="InterPro" id="IPR044200">
    <property type="entry name" value="At5g03900-like"/>
</dbReference>
<sequence length="582" mass="65680">MGNCLVMEKKVIKIVRNDGKVLEYREPISVHHILTQFSGHSLSHNNTHLLPDAKLLSGRLYYLLPTTMNKKKVNKKVTFANPEVEDDERSLRAEEDTSENNSNIDGDDNKNVTVVRMKIVVHKQELEKLLQGGSVHEMMYQTLEKQLLLTDDGDDLDECNSGWRPASPVDRYSFPGILTERCLTTRRKFNRRGIAVVKAASLDKVSGAIKPGGLVESDKLPTDVRKRAMDAVDECGRRVTVGDVASRAGLKVTEAQTALQALAADTDGFLEVSDEGDVLYVFPRDYRTKLAAKSLRIQIEPYLEKAKGAIDYLARVSFGTALIASIVIVYTSIIALLSSRSDDDNRQRRRGRGYDSGFNFYINPVDLLWYWDPNYYNRRRAREDEGKGMNFIESVFSFVFGDGDPNQGIEEERWQMIGQYITSRGGVVAADELAPYLDVPSSKSAMNDESYILPVLLRFDGQPELDDEGNILYRFPSLQRTASGSSRRKEYVGKWFDWVADMEKFFKEKKWQFSKTSTSERALVIGLGAVNLFGVIVLNTLLNEMAVRPGGFLTFVKNIYPLLQIYAGSFFAIPLVRYRTTA</sequence>
<keyword evidence="2" id="KW-0472">Membrane</keyword>
<feature type="transmembrane region" description="Helical" evidence="2">
    <location>
        <begin position="522"/>
        <end position="542"/>
    </location>
</feature>
<organism evidence="3 4">
    <name type="scientific">Arabidopsis arenosa</name>
    <name type="common">Sand rock-cress</name>
    <name type="synonym">Cardaminopsis arenosa</name>
    <dbReference type="NCBI Taxonomy" id="38785"/>
    <lineage>
        <taxon>Eukaryota</taxon>
        <taxon>Viridiplantae</taxon>
        <taxon>Streptophyta</taxon>
        <taxon>Embryophyta</taxon>
        <taxon>Tracheophyta</taxon>
        <taxon>Spermatophyta</taxon>
        <taxon>Magnoliopsida</taxon>
        <taxon>eudicotyledons</taxon>
        <taxon>Gunneridae</taxon>
        <taxon>Pentapetalae</taxon>
        <taxon>rosids</taxon>
        <taxon>malvids</taxon>
        <taxon>Brassicales</taxon>
        <taxon>Brassicaceae</taxon>
        <taxon>Camelineae</taxon>
        <taxon>Arabidopsis</taxon>
    </lineage>
</organism>
<dbReference type="EMBL" id="LR999456">
    <property type="protein sequence ID" value="CAE6086073.1"/>
    <property type="molecule type" value="Genomic_DNA"/>
</dbReference>
<dbReference type="Proteomes" id="UP000682877">
    <property type="component" value="Chromosome 6"/>
</dbReference>
<evidence type="ECO:0000313" key="3">
    <source>
        <dbReference type="EMBL" id="CAE6086073.1"/>
    </source>
</evidence>
<reference evidence="3" key="1">
    <citation type="submission" date="2021-01" db="EMBL/GenBank/DDBJ databases">
        <authorList>
            <person name="Bezrukov I."/>
        </authorList>
    </citation>
    <scope>NUCLEOTIDE SEQUENCE</scope>
</reference>
<dbReference type="PANTHER" id="PTHR47380:SF4">
    <property type="entry name" value="OS02G0533000 PROTEIN"/>
    <property type="match status" value="1"/>
</dbReference>
<dbReference type="InterPro" id="IPR025322">
    <property type="entry name" value="PADRE_dom"/>
</dbReference>
<protein>
    <recommendedName>
        <fullName evidence="5">Iron-sulfur cluster biosynthesis family protein</fullName>
    </recommendedName>
</protein>
<dbReference type="GO" id="GO:0009941">
    <property type="term" value="C:chloroplast envelope"/>
    <property type="evidence" value="ECO:0007669"/>
    <property type="project" value="TreeGrafter"/>
</dbReference>
<keyword evidence="4" id="KW-1185">Reference proteome</keyword>